<dbReference type="Proteomes" id="UP000023351">
    <property type="component" value="Unassembled WGS sequence"/>
</dbReference>
<dbReference type="PATRIC" id="fig|1299321.3.peg.1755"/>
<evidence type="ECO:0000313" key="2">
    <source>
        <dbReference type="Proteomes" id="UP000023351"/>
    </source>
</evidence>
<comment type="caution">
    <text evidence="1">The sequence shown here is derived from an EMBL/GenBank/DDBJ whole genome shotgun (WGS) entry which is preliminary data.</text>
</comment>
<evidence type="ECO:0000313" key="1">
    <source>
        <dbReference type="EMBL" id="EUA71467.1"/>
    </source>
</evidence>
<organism evidence="1 2">
    <name type="scientific">Mycobacteroides abscessus subsp. bolletii 1513</name>
    <dbReference type="NCBI Taxonomy" id="1299321"/>
    <lineage>
        <taxon>Bacteria</taxon>
        <taxon>Bacillati</taxon>
        <taxon>Actinomycetota</taxon>
        <taxon>Actinomycetes</taxon>
        <taxon>Mycobacteriales</taxon>
        <taxon>Mycobacteriaceae</taxon>
        <taxon>Mycobacteroides</taxon>
        <taxon>Mycobacteroides abscessus</taxon>
    </lineage>
</organism>
<sequence>MRLIRALEKPDLAIPDDILGHIEKFAWTVAIWGIPPNLPGDALAVTTAMNDLVRAVSVKNQ</sequence>
<reference evidence="1 2" key="1">
    <citation type="submission" date="2013-12" db="EMBL/GenBank/DDBJ databases">
        <authorList>
            <person name="Zelazny A."/>
            <person name="Olivier K."/>
            <person name="Holland S."/>
            <person name="Lenaerts A."/>
            <person name="Ordway D."/>
            <person name="DeGroote M.A."/>
            <person name="Parker T."/>
            <person name="Sizemore C."/>
            <person name="Tallon L.J."/>
            <person name="Sadzewicz L.K."/>
            <person name="Sengamalay N."/>
            <person name="Fraser C.M."/>
            <person name="Hine E."/>
            <person name="Shefchek K.A."/>
            <person name="Das S.P."/>
            <person name="Tettelin H."/>
        </authorList>
    </citation>
    <scope>NUCLEOTIDE SEQUENCE [LARGE SCALE GENOMIC DNA]</scope>
    <source>
        <strain evidence="1 2">1513</strain>
    </source>
</reference>
<dbReference type="EMBL" id="JAOJ01000002">
    <property type="protein sequence ID" value="EUA71467.1"/>
    <property type="molecule type" value="Genomic_DNA"/>
</dbReference>
<name>X8DS58_9MYCO</name>
<dbReference type="AlphaFoldDB" id="X8DS58"/>
<accession>X8DS58</accession>
<protein>
    <submittedName>
        <fullName evidence="1">Uncharacterized protein</fullName>
    </submittedName>
</protein>
<gene>
    <name evidence="1" type="ORF">I540_1827</name>
</gene>
<proteinExistence type="predicted"/>